<keyword evidence="3" id="KW-1185">Reference proteome</keyword>
<dbReference type="PROSITE" id="PS50181">
    <property type="entry name" value="FBOX"/>
    <property type="match status" value="1"/>
</dbReference>
<evidence type="ECO:0000313" key="3">
    <source>
        <dbReference type="Proteomes" id="UP000703269"/>
    </source>
</evidence>
<comment type="caution">
    <text evidence="2">The sequence shown here is derived from an EMBL/GenBank/DDBJ whole genome shotgun (WGS) entry which is preliminary data.</text>
</comment>
<dbReference type="AlphaFoldDB" id="A0A9P3GIP3"/>
<feature type="domain" description="F-box" evidence="1">
    <location>
        <begin position="270"/>
        <end position="317"/>
    </location>
</feature>
<dbReference type="SUPFAM" id="SSF81383">
    <property type="entry name" value="F-box domain"/>
    <property type="match status" value="1"/>
</dbReference>
<evidence type="ECO:0000313" key="2">
    <source>
        <dbReference type="EMBL" id="GJE96633.1"/>
    </source>
</evidence>
<dbReference type="EMBL" id="BPQB01000062">
    <property type="protein sequence ID" value="GJE96633.1"/>
    <property type="molecule type" value="Genomic_DNA"/>
</dbReference>
<dbReference type="InterPro" id="IPR036047">
    <property type="entry name" value="F-box-like_dom_sf"/>
</dbReference>
<protein>
    <recommendedName>
        <fullName evidence="1">F-box domain-containing protein</fullName>
    </recommendedName>
</protein>
<dbReference type="OrthoDB" id="2751369at2759"/>
<reference evidence="2 3" key="1">
    <citation type="submission" date="2021-08" db="EMBL/GenBank/DDBJ databases">
        <title>Draft Genome Sequence of Phanerochaete sordida strain YK-624.</title>
        <authorList>
            <person name="Mori T."/>
            <person name="Dohra H."/>
            <person name="Suzuki T."/>
            <person name="Kawagishi H."/>
            <person name="Hirai H."/>
        </authorList>
    </citation>
    <scope>NUCLEOTIDE SEQUENCE [LARGE SCALE GENOMIC DNA]</scope>
    <source>
        <strain evidence="2 3">YK-624</strain>
    </source>
</reference>
<evidence type="ECO:0000259" key="1">
    <source>
        <dbReference type="PROSITE" id="PS50181"/>
    </source>
</evidence>
<gene>
    <name evidence="2" type="ORF">PsYK624_128330</name>
</gene>
<name>A0A9P3GIP3_9APHY</name>
<dbReference type="Proteomes" id="UP000703269">
    <property type="component" value="Unassembled WGS sequence"/>
</dbReference>
<accession>A0A9P3GIP3</accession>
<sequence length="452" mass="50451">MERDEICILCGINSYCGPTSFCEASSRSPAATQIAHEIHDVAEESAIEYGYEGDCVTIGHFDVEGDYIRCGHYGEALHPTGDGVVVRRVSDEVQTAYFCTVVEFVDGRRTVRTETSNCNAHFSEGSGLNIWIHVACWAYLQEWLASPLLSRIGRTGEPLSLAGELYEVTASRHQPQEELYRWLPCIDYGGSLEAYMGTFHQRHILGPRQEVKHIVQALKSGRRGQELIPAVLKDSRFWMWTRPDIWPRPVPEHNEQAPLSISSGPVPQPRASICMLPSELFPELLQHCQPEDIFALAATCKALHAQVLDGGTLACTLRHATTNASRPLRWTLPVPSLREEWSAACEAMQTWLPADAPAPPFDEPWAAVTLPLPPLPLFDPTFPVAAFLRAYRDSDSMRARRRRWGLIKQWDALFTDYRGGGWEHDVFTPPGTTWARGEDGVLRCQCRAGGGA</sequence>
<organism evidence="2 3">
    <name type="scientific">Phanerochaete sordida</name>
    <dbReference type="NCBI Taxonomy" id="48140"/>
    <lineage>
        <taxon>Eukaryota</taxon>
        <taxon>Fungi</taxon>
        <taxon>Dikarya</taxon>
        <taxon>Basidiomycota</taxon>
        <taxon>Agaricomycotina</taxon>
        <taxon>Agaricomycetes</taxon>
        <taxon>Polyporales</taxon>
        <taxon>Phanerochaetaceae</taxon>
        <taxon>Phanerochaete</taxon>
    </lineage>
</organism>
<dbReference type="CDD" id="cd09917">
    <property type="entry name" value="F-box_SF"/>
    <property type="match status" value="1"/>
</dbReference>
<dbReference type="InterPro" id="IPR001810">
    <property type="entry name" value="F-box_dom"/>
</dbReference>
<proteinExistence type="predicted"/>